<keyword evidence="2" id="KW-1185">Reference proteome</keyword>
<gene>
    <name evidence="1" type="ORF">SAMN05216167_1307</name>
</gene>
<reference evidence="1 2" key="1">
    <citation type="submission" date="2016-10" db="EMBL/GenBank/DDBJ databases">
        <authorList>
            <person name="de Groot N.N."/>
        </authorList>
    </citation>
    <scope>NUCLEOTIDE SEQUENCE [LARGE SCALE GENOMIC DNA]</scope>
    <source>
        <strain evidence="1 2">DSM 26130</strain>
    </source>
</reference>
<name>A0A1I2G762_9BACT</name>
<evidence type="ECO:0000313" key="2">
    <source>
        <dbReference type="Proteomes" id="UP000198598"/>
    </source>
</evidence>
<accession>A0A1I2G762</accession>
<protein>
    <submittedName>
        <fullName evidence="1">Uncharacterized protein</fullName>
    </submittedName>
</protein>
<dbReference type="Proteomes" id="UP000198598">
    <property type="component" value="Unassembled WGS sequence"/>
</dbReference>
<evidence type="ECO:0000313" key="1">
    <source>
        <dbReference type="EMBL" id="SFF12777.1"/>
    </source>
</evidence>
<organism evidence="1 2">
    <name type="scientific">Spirosoma endophyticum</name>
    <dbReference type="NCBI Taxonomy" id="662367"/>
    <lineage>
        <taxon>Bacteria</taxon>
        <taxon>Pseudomonadati</taxon>
        <taxon>Bacteroidota</taxon>
        <taxon>Cytophagia</taxon>
        <taxon>Cytophagales</taxon>
        <taxon>Cytophagaceae</taxon>
        <taxon>Spirosoma</taxon>
    </lineage>
</organism>
<dbReference type="AlphaFoldDB" id="A0A1I2G762"/>
<sequence length="40" mass="4456">MFFGLVAHSSRKNGAIKEKRVMQRLFNLLVPPRAGTGKLS</sequence>
<proteinExistence type="predicted"/>
<dbReference type="EMBL" id="FOLQ01000030">
    <property type="protein sequence ID" value="SFF12777.1"/>
    <property type="molecule type" value="Genomic_DNA"/>
</dbReference>
<dbReference type="STRING" id="662367.SAMN05216167_1307"/>